<evidence type="ECO:0000313" key="7">
    <source>
        <dbReference type="Proteomes" id="UP000594262"/>
    </source>
</evidence>
<organism evidence="6 7">
    <name type="scientific">Clytia hemisphaerica</name>
    <dbReference type="NCBI Taxonomy" id="252671"/>
    <lineage>
        <taxon>Eukaryota</taxon>
        <taxon>Metazoa</taxon>
        <taxon>Cnidaria</taxon>
        <taxon>Hydrozoa</taxon>
        <taxon>Hydroidolina</taxon>
        <taxon>Leptothecata</taxon>
        <taxon>Obeliida</taxon>
        <taxon>Clytiidae</taxon>
        <taxon>Clytia</taxon>
    </lineage>
</organism>
<dbReference type="Pfam" id="PF13695">
    <property type="entry name" value="Zn_ribbon_3CxxC"/>
    <property type="match status" value="1"/>
</dbReference>
<evidence type="ECO:0000256" key="4">
    <source>
        <dbReference type="SAM" id="MobiDB-lite"/>
    </source>
</evidence>
<evidence type="ECO:0000256" key="2">
    <source>
        <dbReference type="ARBA" id="ARBA00022771"/>
    </source>
</evidence>
<accession>A0A7M5VFD4</accession>
<keyword evidence="3" id="KW-0862">Zinc</keyword>
<evidence type="ECO:0000256" key="1">
    <source>
        <dbReference type="ARBA" id="ARBA00022723"/>
    </source>
</evidence>
<dbReference type="Proteomes" id="UP000594262">
    <property type="component" value="Unplaced"/>
</dbReference>
<keyword evidence="1" id="KW-0479">Metal-binding</keyword>
<sequence length="321" mass="37460">MRVRTELRFEEIKENTNEKERARKIDDQEKWSTFFNKIVKSYFSDRAFERFHHEFEPAQHRLDCRVPSPGEFKCQQFSNPGSKKSKRKLLIKDPVNEEVKESNDGKKKKFVKNGCGKPWNSNLCLTKFNCLIEDDKEGIVLVVHLREYGQRCGHCQNRYENPSFEDYVLDIMMYWLLSMILEGIFDVVDPSIAVNPQDMGYYHRRRFSRKVDKDGEVVVQRRRGPPHNRAMCQACADSKGCGYVDAKKKPRKRRNRGANQNNQGNNGGTQPQGENAGGGQQQQGGSQQERGGQRQPGGNSHTQRRRRQRQRQHERQNNQQE</sequence>
<evidence type="ECO:0000313" key="6">
    <source>
        <dbReference type="EnsemblMetazoa" id="CLYHEMP010446.1"/>
    </source>
</evidence>
<dbReference type="InterPro" id="IPR027377">
    <property type="entry name" value="ZAR1/RTP1-5-like_Znf-3CxxC"/>
</dbReference>
<dbReference type="GO" id="GO:0008270">
    <property type="term" value="F:zinc ion binding"/>
    <property type="evidence" value="ECO:0007669"/>
    <property type="project" value="UniProtKB-KW"/>
</dbReference>
<dbReference type="AlphaFoldDB" id="A0A7M5VFD4"/>
<dbReference type="EnsemblMetazoa" id="CLYHEMT010446.1">
    <property type="protein sequence ID" value="CLYHEMP010446.1"/>
    <property type="gene ID" value="CLYHEMG010446"/>
</dbReference>
<protein>
    <recommendedName>
        <fullName evidence="5">3CxxC-type domain-containing protein</fullName>
    </recommendedName>
</protein>
<feature type="region of interest" description="Disordered" evidence="4">
    <location>
        <begin position="243"/>
        <end position="321"/>
    </location>
</feature>
<keyword evidence="2" id="KW-0863">Zinc-finger</keyword>
<dbReference type="RefSeq" id="XP_066913894.1">
    <property type="nucleotide sequence ID" value="XM_067057793.1"/>
</dbReference>
<feature type="compositionally biased region" description="Low complexity" evidence="4">
    <location>
        <begin position="257"/>
        <end position="274"/>
    </location>
</feature>
<evidence type="ECO:0000256" key="3">
    <source>
        <dbReference type="ARBA" id="ARBA00022833"/>
    </source>
</evidence>
<name>A0A7M5VFD4_9CNID</name>
<feature type="compositionally biased region" description="Basic and acidic residues" evidence="4">
    <location>
        <begin position="311"/>
        <end position="321"/>
    </location>
</feature>
<keyword evidence="7" id="KW-1185">Reference proteome</keyword>
<evidence type="ECO:0000259" key="5">
    <source>
        <dbReference type="Pfam" id="PF13695"/>
    </source>
</evidence>
<reference evidence="6" key="1">
    <citation type="submission" date="2021-01" db="UniProtKB">
        <authorList>
            <consortium name="EnsemblMetazoa"/>
        </authorList>
    </citation>
    <scope>IDENTIFICATION</scope>
</reference>
<dbReference type="GeneID" id="136801164"/>
<proteinExistence type="predicted"/>
<feature type="domain" description="3CxxC-type" evidence="5">
    <location>
        <begin position="109"/>
        <end position="237"/>
    </location>
</feature>